<dbReference type="Proteomes" id="UP000008553">
    <property type="component" value="Unassembled WGS sequence"/>
</dbReference>
<feature type="signal peptide" evidence="1">
    <location>
        <begin position="1"/>
        <end position="25"/>
    </location>
</feature>
<feature type="chain" id="PRO_5004290496" description="Fam-a protein" evidence="1">
    <location>
        <begin position="26"/>
        <end position="293"/>
    </location>
</feature>
<gene>
    <name evidence="2" type="ORF">PY04602</name>
</gene>
<dbReference type="AlphaFoldDB" id="Q7RFV0"/>
<evidence type="ECO:0000256" key="1">
    <source>
        <dbReference type="SAM" id="SignalP"/>
    </source>
</evidence>
<protein>
    <recommendedName>
        <fullName evidence="4">Fam-a protein</fullName>
    </recommendedName>
</protein>
<evidence type="ECO:0000313" key="2">
    <source>
        <dbReference type="EMBL" id="EAA16489.1"/>
    </source>
</evidence>
<dbReference type="EMBL" id="AABL01001412">
    <property type="protein sequence ID" value="EAA16489.1"/>
    <property type="molecule type" value="Genomic_DNA"/>
</dbReference>
<sequence>MNKFYIQIVFFLLTISVYVNNKTHAAEPAPGTSTPPTPTHNYPTSEEIYKKHKHLLCTNPKETKRAVELMNEAITHFKHHSICLDDYEPCERNPNSSILLFKKYHEGHTRVEKIEYKVYDPNEYNDAINKLWDPDNADFFNASSVKRKIIRVYNPNLVLIQQRYKTWFWGKEKYFYALITRFEISKYITLIVMTSVNVNDHNPSNKEYKNTIIENANSFKIDIDSEDDIRKGKLKKTFVNLAGYYFQKYNSVVDVTYISSHIQILITYFTNYYFSFIYKHIFFSTLILEDLCQ</sequence>
<accession>Q7RFV0</accession>
<dbReference type="PaxDb" id="73239-Q7RFV0"/>
<dbReference type="NCBIfam" id="TIGR01599">
    <property type="entry name" value="PYST-A"/>
    <property type="match status" value="1"/>
</dbReference>
<reference evidence="2 3" key="1">
    <citation type="journal article" date="2002" name="Nature">
        <title>Genome sequence and comparative analysis of the model rodent malaria parasite Plasmodium yoelii yoelii.</title>
        <authorList>
            <person name="Carlton J.M."/>
            <person name="Angiuoli S.V."/>
            <person name="Suh B.B."/>
            <person name="Kooij T.W."/>
            <person name="Pertea M."/>
            <person name="Silva J.C."/>
            <person name="Ermolaeva M.D."/>
            <person name="Allen J.E."/>
            <person name="Selengut J.D."/>
            <person name="Koo H.L."/>
            <person name="Peterson J.D."/>
            <person name="Pop M."/>
            <person name="Kosack D.S."/>
            <person name="Shumway M.F."/>
            <person name="Bidwell S.L."/>
            <person name="Shallom S.J."/>
            <person name="van Aken S.E."/>
            <person name="Riedmuller S.B."/>
            <person name="Feldblyum T.V."/>
            <person name="Cho J.K."/>
            <person name="Quackenbush J."/>
            <person name="Sedegah M."/>
            <person name="Shoaibi A."/>
            <person name="Cummings L.M."/>
            <person name="Florens L."/>
            <person name="Yates J.R."/>
            <person name="Raine J.D."/>
            <person name="Sinden R.E."/>
            <person name="Harris M.A."/>
            <person name="Cunningham D.A."/>
            <person name="Preiser P.R."/>
            <person name="Bergman L.W."/>
            <person name="Vaidya A.B."/>
            <person name="van Lin L.H."/>
            <person name="Janse C.J."/>
            <person name="Waters A.P."/>
            <person name="Smith H.O."/>
            <person name="White O.R."/>
            <person name="Salzberg S.L."/>
            <person name="Venter J.C."/>
            <person name="Fraser C.M."/>
            <person name="Hoffman S.L."/>
            <person name="Gardner M.J."/>
            <person name="Carucci D.J."/>
        </authorList>
    </citation>
    <scope>NUCLEOTIDE SEQUENCE [LARGE SCALE GENOMIC DNA]</scope>
    <source>
        <strain evidence="2 3">17XNL</strain>
    </source>
</reference>
<comment type="caution">
    <text evidence="2">The sequence shown here is derived from an EMBL/GenBank/DDBJ whole genome shotgun (WGS) entry which is preliminary data.</text>
</comment>
<dbReference type="InParanoid" id="Q7RFV0"/>
<evidence type="ECO:0000313" key="3">
    <source>
        <dbReference type="Proteomes" id="UP000008553"/>
    </source>
</evidence>
<keyword evidence="1" id="KW-0732">Signal</keyword>
<keyword evidence="3" id="KW-1185">Reference proteome</keyword>
<organism evidence="2 3">
    <name type="scientific">Plasmodium yoelii yoelii</name>
    <dbReference type="NCBI Taxonomy" id="73239"/>
    <lineage>
        <taxon>Eukaryota</taxon>
        <taxon>Sar</taxon>
        <taxon>Alveolata</taxon>
        <taxon>Apicomplexa</taxon>
        <taxon>Aconoidasida</taxon>
        <taxon>Haemosporida</taxon>
        <taxon>Plasmodiidae</taxon>
        <taxon>Plasmodium</taxon>
        <taxon>Plasmodium (Vinckeia)</taxon>
    </lineage>
</organism>
<evidence type="ECO:0008006" key="4">
    <source>
        <dbReference type="Google" id="ProtNLM"/>
    </source>
</evidence>
<dbReference type="SUPFAM" id="SSF55961">
    <property type="entry name" value="Bet v1-like"/>
    <property type="match status" value="1"/>
</dbReference>
<name>Q7RFV0_PLAYO</name>
<dbReference type="InterPro" id="IPR006486">
    <property type="entry name" value="PYST_A"/>
</dbReference>
<proteinExistence type="predicted"/>